<protein>
    <submittedName>
        <fullName evidence="1">DUF4399 domain-containing protein</fullName>
    </submittedName>
</protein>
<dbReference type="RefSeq" id="WP_238294157.1">
    <property type="nucleotide sequence ID" value="NZ_BPQS01000102.1"/>
</dbReference>
<dbReference type="EMBL" id="JAUFPT010000106">
    <property type="protein sequence ID" value="MDN3574586.1"/>
    <property type="molecule type" value="Genomic_DNA"/>
</dbReference>
<organism evidence="1 2">
    <name type="scientific">Methylobacterium longum</name>
    <dbReference type="NCBI Taxonomy" id="767694"/>
    <lineage>
        <taxon>Bacteria</taxon>
        <taxon>Pseudomonadati</taxon>
        <taxon>Pseudomonadota</taxon>
        <taxon>Alphaproteobacteria</taxon>
        <taxon>Hyphomicrobiales</taxon>
        <taxon>Methylobacteriaceae</taxon>
        <taxon>Methylobacterium</taxon>
    </lineage>
</organism>
<accession>A0ABT8AYQ5</accession>
<comment type="caution">
    <text evidence="1">The sequence shown here is derived from an EMBL/GenBank/DDBJ whole genome shotgun (WGS) entry which is preliminary data.</text>
</comment>
<gene>
    <name evidence="1" type="ORF">QWZ18_28810</name>
</gene>
<reference evidence="2" key="1">
    <citation type="journal article" date="2019" name="Int. J. Syst. Evol. Microbiol.">
        <title>The Global Catalogue of Microorganisms (GCM) 10K type strain sequencing project: providing services to taxonomists for standard genome sequencing and annotation.</title>
        <authorList>
            <consortium name="The Broad Institute Genomics Platform"/>
            <consortium name="The Broad Institute Genome Sequencing Center for Infectious Disease"/>
            <person name="Wu L."/>
            <person name="Ma J."/>
        </authorList>
    </citation>
    <scope>NUCLEOTIDE SEQUENCE [LARGE SCALE GENOMIC DNA]</scope>
    <source>
        <strain evidence="2">CECT 7806</strain>
    </source>
</reference>
<keyword evidence="2" id="KW-1185">Reference proteome</keyword>
<evidence type="ECO:0000313" key="1">
    <source>
        <dbReference type="EMBL" id="MDN3574586.1"/>
    </source>
</evidence>
<dbReference type="Proteomes" id="UP001244297">
    <property type="component" value="Unassembled WGS sequence"/>
</dbReference>
<name>A0ABT8AYQ5_9HYPH</name>
<evidence type="ECO:0000313" key="2">
    <source>
        <dbReference type="Proteomes" id="UP001244297"/>
    </source>
</evidence>
<proteinExistence type="predicted"/>
<sequence>MGVTQAGSGAKNVGHHHLLIDAKDAIGPGSPSQRTRPTFISAAVKPRHASTCPTVPTRCN</sequence>